<dbReference type="Ensembl" id="ENSEEET00000004521.2">
    <property type="protein sequence ID" value="ENSEEEP00000004460.2"/>
    <property type="gene ID" value="ENSEEEG00000002319.2"/>
</dbReference>
<keyword evidence="5" id="KW-0479">Metal-binding</keyword>
<dbReference type="SMART" id="SM00249">
    <property type="entry name" value="PHD"/>
    <property type="match status" value="2"/>
</dbReference>
<evidence type="ECO:0000256" key="2">
    <source>
        <dbReference type="ARBA" id="ARBA00004123"/>
    </source>
</evidence>
<accession>A0A4W4DYU1</accession>
<dbReference type="Pfam" id="PF02373">
    <property type="entry name" value="JmjC"/>
    <property type="match status" value="1"/>
</dbReference>
<evidence type="ECO:0000256" key="12">
    <source>
        <dbReference type="ARBA" id="ARBA00023004"/>
    </source>
</evidence>
<name>A0A4W4DYU1_ELEEL</name>
<feature type="domain" description="JmjC" evidence="21">
    <location>
        <begin position="455"/>
        <end position="621"/>
    </location>
</feature>
<gene>
    <name evidence="22" type="primary">KDM5C</name>
</gene>
<dbReference type="GO" id="GO:0006355">
    <property type="term" value="P:regulation of DNA-templated transcription"/>
    <property type="evidence" value="ECO:0007669"/>
    <property type="project" value="TreeGrafter"/>
</dbReference>
<dbReference type="InterPro" id="IPR013083">
    <property type="entry name" value="Znf_RING/FYVE/PHD"/>
</dbReference>
<keyword evidence="10" id="KW-0223">Dioxygenase</keyword>
<evidence type="ECO:0000256" key="8">
    <source>
        <dbReference type="ARBA" id="ARBA00022833"/>
    </source>
</evidence>
<evidence type="ECO:0000313" key="22">
    <source>
        <dbReference type="Ensembl" id="ENSEEEP00000004460.2"/>
    </source>
</evidence>
<evidence type="ECO:0000256" key="7">
    <source>
        <dbReference type="ARBA" id="ARBA00022771"/>
    </source>
</evidence>
<dbReference type="Pfam" id="PF02375">
    <property type="entry name" value="JmjN"/>
    <property type="match status" value="1"/>
</dbReference>
<dbReference type="CDD" id="cd15604">
    <property type="entry name" value="PHD1_KDM5C_5D"/>
    <property type="match status" value="1"/>
</dbReference>
<evidence type="ECO:0000256" key="11">
    <source>
        <dbReference type="ARBA" id="ARBA00023002"/>
    </source>
</evidence>
<dbReference type="Pfam" id="PF02928">
    <property type="entry name" value="zf-C5HC2"/>
    <property type="match status" value="1"/>
</dbReference>
<feature type="domain" description="JmjN" evidence="20">
    <location>
        <begin position="13"/>
        <end position="54"/>
    </location>
</feature>
<evidence type="ECO:0000256" key="9">
    <source>
        <dbReference type="ARBA" id="ARBA00022853"/>
    </source>
</evidence>
<dbReference type="GO" id="GO:0034647">
    <property type="term" value="F:histone H3K4me/H3K4me2/H3K4me3 demethylase activity"/>
    <property type="evidence" value="ECO:0007669"/>
    <property type="project" value="UniProtKB-EC"/>
</dbReference>
<comment type="catalytic activity">
    <reaction evidence="14">
        <text>N(6),N(6),N(6)-trimethyl-L-lysyl(4)-[histone H3] + 3 2-oxoglutarate + 3 O2 = L-lysyl(4)-[histone H3] + 3 formaldehyde + 3 succinate + 3 CO2</text>
        <dbReference type="Rhea" id="RHEA:60208"/>
        <dbReference type="Rhea" id="RHEA-COMP:15537"/>
        <dbReference type="Rhea" id="RHEA-COMP:15547"/>
        <dbReference type="ChEBI" id="CHEBI:15379"/>
        <dbReference type="ChEBI" id="CHEBI:16526"/>
        <dbReference type="ChEBI" id="CHEBI:16810"/>
        <dbReference type="ChEBI" id="CHEBI:16842"/>
        <dbReference type="ChEBI" id="CHEBI:29969"/>
        <dbReference type="ChEBI" id="CHEBI:30031"/>
        <dbReference type="ChEBI" id="CHEBI:61961"/>
        <dbReference type="EC" id="1.14.11.67"/>
    </reaction>
</comment>
<dbReference type="SUPFAM" id="SSF57903">
    <property type="entry name" value="FYVE/PHD zinc finger"/>
    <property type="match status" value="2"/>
</dbReference>
<evidence type="ECO:0000256" key="17">
    <source>
        <dbReference type="SAM" id="MobiDB-lite"/>
    </source>
</evidence>
<feature type="coiled-coil region" evidence="16">
    <location>
        <begin position="1244"/>
        <end position="1271"/>
    </location>
</feature>
<keyword evidence="8" id="KW-0862">Zinc</keyword>
<dbReference type="PROSITE" id="PS51183">
    <property type="entry name" value="JMJN"/>
    <property type="match status" value="1"/>
</dbReference>
<dbReference type="SMART" id="SM01014">
    <property type="entry name" value="ARID"/>
    <property type="match status" value="1"/>
</dbReference>
<evidence type="ECO:0000256" key="16">
    <source>
        <dbReference type="SAM" id="Coils"/>
    </source>
</evidence>
<evidence type="ECO:0000259" key="18">
    <source>
        <dbReference type="PROSITE" id="PS50016"/>
    </source>
</evidence>
<dbReference type="SMART" id="SM00501">
    <property type="entry name" value="BRIGHT"/>
    <property type="match status" value="1"/>
</dbReference>
<dbReference type="Gene3D" id="2.60.120.650">
    <property type="entry name" value="Cupin"/>
    <property type="match status" value="1"/>
</dbReference>
<evidence type="ECO:0000256" key="15">
    <source>
        <dbReference type="PROSITE-ProRule" id="PRU00146"/>
    </source>
</evidence>
<keyword evidence="11" id="KW-0560">Oxidoreductase</keyword>
<dbReference type="InterPro" id="IPR019786">
    <property type="entry name" value="Zinc_finger_PHD-type_CS"/>
</dbReference>
<dbReference type="Pfam" id="PF08429">
    <property type="entry name" value="PLU-1"/>
    <property type="match status" value="1"/>
</dbReference>
<evidence type="ECO:0000256" key="14">
    <source>
        <dbReference type="ARBA" id="ARBA00048734"/>
    </source>
</evidence>
<keyword evidence="6" id="KW-0677">Repeat</keyword>
<dbReference type="PROSITE" id="PS51184">
    <property type="entry name" value="JMJC"/>
    <property type="match status" value="1"/>
</dbReference>
<feature type="domain" description="PHD-type" evidence="18">
    <location>
        <begin position="311"/>
        <end position="361"/>
    </location>
</feature>
<reference evidence="22" key="3">
    <citation type="submission" date="2020-05" db="EMBL/GenBank/DDBJ databases">
        <title>Electrophorus electricus (electric eel) genome, fEleEle1, primary haplotype.</title>
        <authorList>
            <person name="Myers G."/>
            <person name="Meyer A."/>
            <person name="Fedrigo O."/>
            <person name="Formenti G."/>
            <person name="Rhie A."/>
            <person name="Tracey A."/>
            <person name="Sims Y."/>
            <person name="Jarvis E.D."/>
        </authorList>
    </citation>
    <scope>NUCLEOTIDE SEQUENCE [LARGE SCALE GENOMIC DNA]</scope>
</reference>
<comment type="subcellular location">
    <subcellularLocation>
        <location evidence="2">Nucleus</location>
    </subcellularLocation>
</comment>
<dbReference type="Pfam" id="PF21323">
    <property type="entry name" value="KDM5_C-hel"/>
    <property type="match status" value="1"/>
</dbReference>
<dbReference type="Pfam" id="PF00628">
    <property type="entry name" value="PHD"/>
    <property type="match status" value="1"/>
</dbReference>
<evidence type="ECO:0000313" key="23">
    <source>
        <dbReference type="Proteomes" id="UP000314983"/>
    </source>
</evidence>
<dbReference type="InterPro" id="IPR003347">
    <property type="entry name" value="JmjC_dom"/>
</dbReference>
<dbReference type="Pfam" id="PF01388">
    <property type="entry name" value="ARID"/>
    <property type="match status" value="1"/>
</dbReference>
<dbReference type="SMART" id="SM00558">
    <property type="entry name" value="JmjC"/>
    <property type="match status" value="1"/>
</dbReference>
<dbReference type="PANTHER" id="PTHR10694:SF43">
    <property type="entry name" value="LYSINE-SPECIFIC DEMETHYLASE 5C"/>
    <property type="match status" value="1"/>
</dbReference>
<dbReference type="PROSITE" id="PS01359">
    <property type="entry name" value="ZF_PHD_1"/>
    <property type="match status" value="1"/>
</dbReference>
<dbReference type="GO" id="GO:0000785">
    <property type="term" value="C:chromatin"/>
    <property type="evidence" value="ECO:0007669"/>
    <property type="project" value="TreeGrafter"/>
</dbReference>
<evidence type="ECO:0000256" key="10">
    <source>
        <dbReference type="ARBA" id="ARBA00022964"/>
    </source>
</evidence>
<reference evidence="22" key="4">
    <citation type="submission" date="2025-08" db="UniProtKB">
        <authorList>
            <consortium name="Ensembl"/>
        </authorList>
    </citation>
    <scope>IDENTIFICATION</scope>
</reference>
<feature type="domain" description="ARID" evidence="19">
    <location>
        <begin position="78"/>
        <end position="168"/>
    </location>
</feature>
<dbReference type="PROSITE" id="PS50016">
    <property type="entry name" value="ZF_PHD_2"/>
    <property type="match status" value="1"/>
</dbReference>
<reference evidence="22" key="5">
    <citation type="submission" date="2025-09" db="UniProtKB">
        <authorList>
            <consortium name="Ensembl"/>
        </authorList>
    </citation>
    <scope>IDENTIFICATION</scope>
</reference>
<dbReference type="InterPro" id="IPR003349">
    <property type="entry name" value="JmjN"/>
</dbReference>
<keyword evidence="9" id="KW-0156">Chromatin regulator</keyword>
<dbReference type="GO" id="GO:0005634">
    <property type="term" value="C:nucleus"/>
    <property type="evidence" value="ECO:0007669"/>
    <property type="project" value="UniProtKB-SubCell"/>
</dbReference>
<dbReference type="FunFam" id="2.60.120.650:FF:000001">
    <property type="entry name" value="Putative lysine-specific demethylase 5b"/>
    <property type="match status" value="1"/>
</dbReference>
<evidence type="ECO:0000256" key="1">
    <source>
        <dbReference type="ARBA" id="ARBA00001954"/>
    </source>
</evidence>
<evidence type="ECO:0000256" key="13">
    <source>
        <dbReference type="ARBA" id="ARBA00023242"/>
    </source>
</evidence>
<dbReference type="InterPro" id="IPR019787">
    <property type="entry name" value="Znf_PHD-finger"/>
</dbReference>
<keyword evidence="13" id="KW-0539">Nucleus</keyword>
<dbReference type="Gene3D" id="1.10.150.60">
    <property type="entry name" value="ARID DNA-binding domain"/>
    <property type="match status" value="1"/>
</dbReference>
<dbReference type="SUPFAM" id="SSF51197">
    <property type="entry name" value="Clavaminate synthase-like"/>
    <property type="match status" value="1"/>
</dbReference>
<dbReference type="Gene3D" id="3.30.40.10">
    <property type="entry name" value="Zinc/RING finger domain, C3HC4 (zinc finger)"/>
    <property type="match status" value="2"/>
</dbReference>
<keyword evidence="23" id="KW-1185">Reference proteome</keyword>
<dbReference type="CDD" id="cd16875">
    <property type="entry name" value="ARID_KDM5C_5D"/>
    <property type="match status" value="1"/>
</dbReference>
<evidence type="ECO:0000256" key="4">
    <source>
        <dbReference type="ARBA" id="ARBA00012902"/>
    </source>
</evidence>
<dbReference type="FunFam" id="1.10.150.60:FF:000001">
    <property type="entry name" value="Putative lysine-specific demethylase 5b"/>
    <property type="match status" value="1"/>
</dbReference>
<feature type="compositionally biased region" description="Polar residues" evidence="17">
    <location>
        <begin position="196"/>
        <end position="206"/>
    </location>
</feature>
<evidence type="ECO:0000259" key="21">
    <source>
        <dbReference type="PROSITE" id="PS51184"/>
    </source>
</evidence>
<dbReference type="InterPro" id="IPR048615">
    <property type="entry name" value="KDM5_C-hel"/>
</dbReference>
<evidence type="ECO:0000256" key="6">
    <source>
        <dbReference type="ARBA" id="ARBA00022737"/>
    </source>
</evidence>
<dbReference type="InterPro" id="IPR036431">
    <property type="entry name" value="ARID_dom_sf"/>
</dbReference>
<proteinExistence type="inferred from homology"/>
<keyword evidence="7 15" id="KW-0863">Zinc-finger</keyword>
<dbReference type="InterPro" id="IPR013637">
    <property type="entry name" value="Lys_sp_deMease-like_dom"/>
</dbReference>
<dbReference type="InterPro" id="IPR004198">
    <property type="entry name" value="Znf_C5HC2"/>
</dbReference>
<dbReference type="InterPro" id="IPR001606">
    <property type="entry name" value="ARID_dom"/>
</dbReference>
<dbReference type="SUPFAM" id="SSF46774">
    <property type="entry name" value="ARID-like"/>
    <property type="match status" value="1"/>
</dbReference>
<evidence type="ECO:0000259" key="19">
    <source>
        <dbReference type="PROSITE" id="PS51011"/>
    </source>
</evidence>
<keyword evidence="12" id="KW-0408">Iron</keyword>
<protein>
    <recommendedName>
        <fullName evidence="4">[histone H3]-trimethyl-L-lysine(4) demethylase</fullName>
        <ecNumber evidence="4">1.14.11.67</ecNumber>
    </recommendedName>
</protein>
<reference evidence="23" key="2">
    <citation type="journal article" date="2017" name="Sci. Adv.">
        <title>A tail of two voltages: Proteomic comparison of the three electric organs of the electric eel.</title>
        <authorList>
            <person name="Traeger L.L."/>
            <person name="Sabat G."/>
            <person name="Barrett-Wilt G.A."/>
            <person name="Wells G.B."/>
            <person name="Sussman M.R."/>
        </authorList>
    </citation>
    <scope>NUCLEOTIDE SEQUENCE [LARGE SCALE GENOMIC DNA]</scope>
</reference>
<dbReference type="GO" id="GO:0003677">
    <property type="term" value="F:DNA binding"/>
    <property type="evidence" value="ECO:0007669"/>
    <property type="project" value="InterPro"/>
</dbReference>
<dbReference type="Proteomes" id="UP000314983">
    <property type="component" value="Chromosome 18"/>
</dbReference>
<sequence>MEGGDEFVPPPECPVFEPSWEEFEDALGYIAKIRPIAEKSGICKIRPPPDWQPPFAVEVDNFHFTPRIQRLNELEAETRVKLNYLDRIAKFWEIQGSSLKIPNIERHILDLYSLAKIVTEEGGFEAVSKERRWARVAQKLGYPPGKNIGSLLRSHYERIVYPFEMFQSGASLPPCKPRPYESDDVDKEYKPHSIPLRQSVQPSKMSSYGRRANRLQPEPEPTEEDIEKNPELKKLQIYGAGPKMMGLGLVPRDKARKKDLQPPPLNLVVKDEVKMKEEDEGSTDDPGKDEPCTKMTMRLRRNLSNPQFVDSFVCRMCGRGDDDEKLLLCDGCDDNYHTFCLLPPLTDPPKGNWRCPKCVAEECKKPAEAFGFEQATREYTLQSFGEMADTFKADYFNMPVHMVPTELVEKEFWRLVSSIEEDVTVEYGADIHSKEFGSGFPVKNGKRHLSEEDEEYARSGWNLNVMPVLDQSVLCHINADISGMKVPWLYVGMVFSAFCWHIEDHWSYSINYLHWGEPKTWYGVPAVAAEKLEEVMKKLTPELFEFQPDLLHQLVTIMNPNILMAHGVPVVRTNQCAGEFVITFPRAYHSGFNQGYNFAEAVNFCTADWLPMGRSCIEHYRRLRRYCVFSHEELTCKMAACPEKLDLNLAAATHREMFIIVQEERKLRKALLEKGITEAEREAFELLPDDERQCDKCKTTCFLSALACTNCTERLVCLYHTQDLCSCSTDKLYLRYRYTLDELLAMLHRLKVRAESFDSWANRVKEALEQEEGIKDLEALKEEAAERKFPDNELLQRLSAVLADIERCRSRSAELLGGTPSERPSLQELRTLVDTMLNLPCVMEQLEEVQVSTGGAEWKQPSPGPSAAHVQALLEEGALLPVAAPACELLAGLQEQGRWLGQVRHTLRPAGGEVTLAVLRSLMEAGCNVPQSVSVETAMGELQELLTIAERWEEKAQICLEHRQKHPLSTLEAIVNEAQLIPVQLPNIQSLQACLTRARAWVTDLEEIQNGEHYPCLDDLEGLVAIGRDLPVRMEELRQLELQVASAHSWRDKASKTFLKKSSQHSLLEVLCPCVEKSKKREEDLLSSEADSDVNVLGLTAQDLRDPGAIVMAFKEGERQEKEALLRLQDQPVCVCGGVPRPLLYRCQLCKDLFHGGCVPFPSVLSPVNLPIANPLCWWDWDTCFLCLRCQRSRRPRLETILALLVALQRLPVRLPEGEALQCLTERAINWQGQAKQVLDTPELQGALQRLQELKEMQTRDENEEHKEENKGNREDVISGLENGIKKPEIPSVTGVESLVALIPRLKGPVIELVPSTRAQLEELLLEGDLLEVTLDQTHTIYRLLQAASPPPRHSLNTLIQVMGRAKSWVSRNCVEVL</sequence>
<dbReference type="SMART" id="SM00545">
    <property type="entry name" value="JmjN"/>
    <property type="match status" value="1"/>
</dbReference>
<evidence type="ECO:0000256" key="5">
    <source>
        <dbReference type="ARBA" id="ARBA00022723"/>
    </source>
</evidence>
<comment type="cofactor">
    <cofactor evidence="1">
        <name>Fe(2+)</name>
        <dbReference type="ChEBI" id="CHEBI:29033"/>
    </cofactor>
</comment>
<dbReference type="EC" id="1.14.11.67" evidence="4"/>
<dbReference type="GeneTree" id="ENSGT00940000164196"/>
<dbReference type="GO" id="GO:0008270">
    <property type="term" value="F:zinc ion binding"/>
    <property type="evidence" value="ECO:0007669"/>
    <property type="project" value="UniProtKB-KW"/>
</dbReference>
<reference evidence="23" key="1">
    <citation type="journal article" date="2014" name="Science">
        <title>Nonhuman genetics. Genomic basis for the convergent evolution of electric organs.</title>
        <authorList>
            <person name="Gallant J.R."/>
            <person name="Traeger L.L."/>
            <person name="Volkening J.D."/>
            <person name="Moffett H."/>
            <person name="Chen P.H."/>
            <person name="Novina C.D."/>
            <person name="Phillips G.N.Jr."/>
            <person name="Anand R."/>
            <person name="Wells G.B."/>
            <person name="Pinch M."/>
            <person name="Guth R."/>
            <person name="Unguez G.A."/>
            <person name="Albert J.S."/>
            <person name="Zakon H.H."/>
            <person name="Samanta M.P."/>
            <person name="Sussman M.R."/>
        </authorList>
    </citation>
    <scope>NUCLEOTIDE SEQUENCE [LARGE SCALE GENOMIC DNA]</scope>
</reference>
<dbReference type="PROSITE" id="PS51011">
    <property type="entry name" value="ARID"/>
    <property type="match status" value="1"/>
</dbReference>
<comment type="similarity">
    <text evidence="3">Belongs to the JARID1 histone demethylase family.</text>
</comment>
<evidence type="ECO:0000256" key="3">
    <source>
        <dbReference type="ARBA" id="ARBA00006801"/>
    </source>
</evidence>
<feature type="region of interest" description="Disordered" evidence="17">
    <location>
        <begin position="172"/>
        <end position="226"/>
    </location>
</feature>
<dbReference type="InterPro" id="IPR011011">
    <property type="entry name" value="Znf_FYVE_PHD"/>
</dbReference>
<organism evidence="22 23">
    <name type="scientific">Electrophorus electricus</name>
    <name type="common">Electric eel</name>
    <name type="synonym">Gymnotus electricus</name>
    <dbReference type="NCBI Taxonomy" id="8005"/>
    <lineage>
        <taxon>Eukaryota</taxon>
        <taxon>Metazoa</taxon>
        <taxon>Chordata</taxon>
        <taxon>Craniata</taxon>
        <taxon>Vertebrata</taxon>
        <taxon>Euteleostomi</taxon>
        <taxon>Actinopterygii</taxon>
        <taxon>Neopterygii</taxon>
        <taxon>Teleostei</taxon>
        <taxon>Ostariophysi</taxon>
        <taxon>Gymnotiformes</taxon>
        <taxon>Gymnotoidei</taxon>
        <taxon>Gymnotidae</taxon>
        <taxon>Electrophorus</taxon>
    </lineage>
</organism>
<keyword evidence="16" id="KW-0175">Coiled coil</keyword>
<evidence type="ECO:0000259" key="20">
    <source>
        <dbReference type="PROSITE" id="PS51183"/>
    </source>
</evidence>
<dbReference type="InterPro" id="IPR001965">
    <property type="entry name" value="Znf_PHD"/>
</dbReference>
<dbReference type="PANTHER" id="PTHR10694">
    <property type="entry name" value="LYSINE-SPECIFIC DEMETHYLASE"/>
    <property type="match status" value="1"/>
</dbReference>